<name>A0A3A9ZHI0_9ACTN</name>
<evidence type="ECO:0000256" key="4">
    <source>
        <dbReference type="ARBA" id="ARBA00022884"/>
    </source>
</evidence>
<dbReference type="Proteomes" id="UP000272474">
    <property type="component" value="Unassembled WGS sequence"/>
</dbReference>
<dbReference type="Gene3D" id="3.40.50.150">
    <property type="entry name" value="Vaccinia Virus protein VP39"/>
    <property type="match status" value="1"/>
</dbReference>
<evidence type="ECO:0000256" key="1">
    <source>
        <dbReference type="ARBA" id="ARBA00022603"/>
    </source>
</evidence>
<dbReference type="AlphaFoldDB" id="A0A3A9ZHI0"/>
<dbReference type="PANTHER" id="PTHR11727">
    <property type="entry name" value="DIMETHYLADENOSINE TRANSFERASE"/>
    <property type="match status" value="1"/>
</dbReference>
<organism evidence="7 8">
    <name type="scientific">Streptomyces hoynatensis</name>
    <dbReference type="NCBI Taxonomy" id="1141874"/>
    <lineage>
        <taxon>Bacteria</taxon>
        <taxon>Bacillati</taxon>
        <taxon>Actinomycetota</taxon>
        <taxon>Actinomycetes</taxon>
        <taxon>Kitasatosporales</taxon>
        <taxon>Streptomycetaceae</taxon>
        <taxon>Streptomyces</taxon>
    </lineage>
</organism>
<dbReference type="PROSITE" id="PS01131">
    <property type="entry name" value="RRNA_A_DIMETH"/>
    <property type="match status" value="1"/>
</dbReference>
<protein>
    <submittedName>
        <fullName evidence="7">23S ribosomal RNA methyltransferase Erm</fullName>
    </submittedName>
</protein>
<dbReference type="InterPro" id="IPR029063">
    <property type="entry name" value="SAM-dependent_MTases_sf"/>
</dbReference>
<sequence length="257" mass="28193">MASRRKTLSQNFLYHPGVLRSIAACAALRPGDLVVEPGAGEGALTRVLAGRAREVVAHELDPALAARLPRRVRGLPNVRVVRGDFLRSTPPRLPFVVVGNIPYARTTDIVRWCLRAPRLRSATLVTQLEYARRRTGGFGRWPLITVLSWPEHEWLLGPRIDRAHFTPVPRTHSAVLRLVRRPVPLLPPAELPDYRALVTAGFTGPGGSVRAALARGRRARRVSAALEAAGVPREATAGLVTPAQWLALHRRLAATRP</sequence>
<feature type="binding site" evidence="5">
    <location>
        <position position="13"/>
    </location>
    <ligand>
        <name>S-adenosyl-L-methionine</name>
        <dbReference type="ChEBI" id="CHEBI:59789"/>
    </ligand>
</feature>
<gene>
    <name evidence="7" type="primary">erm</name>
    <name evidence="7" type="ORF">D7294_03045</name>
</gene>
<feature type="binding site" evidence="5">
    <location>
        <position position="59"/>
    </location>
    <ligand>
        <name>S-adenosyl-L-methionine</name>
        <dbReference type="ChEBI" id="CHEBI:59789"/>
    </ligand>
</feature>
<dbReference type="PROSITE" id="PS51689">
    <property type="entry name" value="SAM_RNA_A_N6_MT"/>
    <property type="match status" value="1"/>
</dbReference>
<dbReference type="PANTHER" id="PTHR11727:SF7">
    <property type="entry name" value="DIMETHYLADENOSINE TRANSFERASE-RELATED"/>
    <property type="match status" value="1"/>
</dbReference>
<dbReference type="SUPFAM" id="SSF53335">
    <property type="entry name" value="S-adenosyl-L-methionine-dependent methyltransferases"/>
    <property type="match status" value="1"/>
</dbReference>
<evidence type="ECO:0000256" key="3">
    <source>
        <dbReference type="ARBA" id="ARBA00022691"/>
    </source>
</evidence>
<dbReference type="CDD" id="cd02440">
    <property type="entry name" value="AdoMet_MTases"/>
    <property type="match status" value="1"/>
</dbReference>
<dbReference type="InterPro" id="IPR001737">
    <property type="entry name" value="KsgA/Erm"/>
</dbReference>
<feature type="binding site" evidence="5">
    <location>
        <position position="84"/>
    </location>
    <ligand>
        <name>S-adenosyl-L-methionine</name>
        <dbReference type="ChEBI" id="CHEBI:59789"/>
    </ligand>
</feature>
<dbReference type="Pfam" id="PF00398">
    <property type="entry name" value="RrnaAD"/>
    <property type="match status" value="1"/>
</dbReference>
<keyword evidence="3 5" id="KW-0949">S-adenosyl-L-methionine</keyword>
<feature type="binding site" evidence="5">
    <location>
        <position position="38"/>
    </location>
    <ligand>
        <name>S-adenosyl-L-methionine</name>
        <dbReference type="ChEBI" id="CHEBI:59789"/>
    </ligand>
</feature>
<dbReference type="RefSeq" id="WP_120675057.1">
    <property type="nucleotide sequence ID" value="NZ_RBAL01000001.1"/>
</dbReference>
<dbReference type="OrthoDB" id="3616874at2"/>
<evidence type="ECO:0000313" key="8">
    <source>
        <dbReference type="Proteomes" id="UP000272474"/>
    </source>
</evidence>
<dbReference type="InterPro" id="IPR020596">
    <property type="entry name" value="rRNA_Ade_Mease_Trfase_CS"/>
</dbReference>
<feature type="domain" description="Ribosomal RNA adenine methylase transferase N-terminal" evidence="6">
    <location>
        <begin position="18"/>
        <end position="182"/>
    </location>
</feature>
<dbReference type="GO" id="GO:0005829">
    <property type="term" value="C:cytosol"/>
    <property type="evidence" value="ECO:0007669"/>
    <property type="project" value="TreeGrafter"/>
</dbReference>
<dbReference type="GO" id="GO:0000179">
    <property type="term" value="F:rRNA (adenine-N6,N6-)-dimethyltransferase activity"/>
    <property type="evidence" value="ECO:0007669"/>
    <property type="project" value="UniProtKB-UniRule"/>
</dbReference>
<dbReference type="EMBL" id="RBAL01000001">
    <property type="protein sequence ID" value="RKN47164.1"/>
    <property type="molecule type" value="Genomic_DNA"/>
</dbReference>
<evidence type="ECO:0000259" key="6">
    <source>
        <dbReference type="SMART" id="SM00650"/>
    </source>
</evidence>
<evidence type="ECO:0000313" key="7">
    <source>
        <dbReference type="EMBL" id="RKN47164.1"/>
    </source>
</evidence>
<keyword evidence="1 5" id="KW-0489">Methyltransferase</keyword>
<dbReference type="GO" id="GO:0003723">
    <property type="term" value="F:RNA binding"/>
    <property type="evidence" value="ECO:0007669"/>
    <property type="project" value="UniProtKB-UniRule"/>
</dbReference>
<feature type="binding site" evidence="5">
    <location>
        <position position="11"/>
    </location>
    <ligand>
        <name>S-adenosyl-L-methionine</name>
        <dbReference type="ChEBI" id="CHEBI:59789"/>
    </ligand>
</feature>
<feature type="binding site" evidence="5">
    <location>
        <position position="100"/>
    </location>
    <ligand>
        <name>S-adenosyl-L-methionine</name>
        <dbReference type="ChEBI" id="CHEBI:59789"/>
    </ligand>
</feature>
<accession>A0A3A9ZHI0</accession>
<proteinExistence type="inferred from homology"/>
<reference evidence="7 8" key="1">
    <citation type="journal article" date="2014" name="Int. J. Syst. Evol. Microbiol.">
        <title>Streptomyces hoynatensis sp. nov., isolated from deep marine sediment.</title>
        <authorList>
            <person name="Veyisoglu A."/>
            <person name="Sahin N."/>
        </authorList>
    </citation>
    <scope>NUCLEOTIDE SEQUENCE [LARGE SCALE GENOMIC DNA]</scope>
    <source>
        <strain evidence="7 8">KCTC 29097</strain>
    </source>
</reference>
<dbReference type="NCBIfam" id="NF000499">
    <property type="entry name" value="Erm23S_rRNA_broad"/>
    <property type="match status" value="1"/>
</dbReference>
<comment type="caution">
    <text evidence="7">The sequence shown here is derived from an EMBL/GenBank/DDBJ whole genome shotgun (WGS) entry which is preliminary data.</text>
</comment>
<dbReference type="InterPro" id="IPR020598">
    <property type="entry name" value="rRNA_Ade_methylase_Trfase_N"/>
</dbReference>
<evidence type="ECO:0000256" key="5">
    <source>
        <dbReference type="PROSITE-ProRule" id="PRU01026"/>
    </source>
</evidence>
<evidence type="ECO:0000256" key="2">
    <source>
        <dbReference type="ARBA" id="ARBA00022679"/>
    </source>
</evidence>
<dbReference type="SMART" id="SM00650">
    <property type="entry name" value="rADc"/>
    <property type="match status" value="1"/>
</dbReference>
<keyword evidence="2 5" id="KW-0808">Transferase</keyword>
<keyword evidence="4 5" id="KW-0694">RNA-binding</keyword>
<keyword evidence="8" id="KW-1185">Reference proteome</keyword>
<comment type="similarity">
    <text evidence="5">Belongs to the class I-like SAM-binding methyltransferase superfamily. rRNA adenine N(6)-methyltransferase family.</text>
</comment>